<accession>A0A174U1B2</accession>
<dbReference type="EMBL" id="CZBF01000006">
    <property type="protein sequence ID" value="CUQ16414.1"/>
    <property type="molecule type" value="Genomic_DNA"/>
</dbReference>
<keyword evidence="1" id="KW-1133">Transmembrane helix</keyword>
<evidence type="ECO:0000313" key="2">
    <source>
        <dbReference type="EMBL" id="CUQ16414.1"/>
    </source>
</evidence>
<name>A0A174U1B2_BACUN</name>
<evidence type="ECO:0000313" key="3">
    <source>
        <dbReference type="Proteomes" id="UP000095788"/>
    </source>
</evidence>
<dbReference type="Proteomes" id="UP000095788">
    <property type="component" value="Unassembled WGS sequence"/>
</dbReference>
<dbReference type="AlphaFoldDB" id="A0A174U1B2"/>
<organism evidence="2 3">
    <name type="scientific">Bacteroides uniformis</name>
    <dbReference type="NCBI Taxonomy" id="820"/>
    <lineage>
        <taxon>Bacteria</taxon>
        <taxon>Pseudomonadati</taxon>
        <taxon>Bacteroidota</taxon>
        <taxon>Bacteroidia</taxon>
        <taxon>Bacteroidales</taxon>
        <taxon>Bacteroidaceae</taxon>
        <taxon>Bacteroides</taxon>
    </lineage>
</organism>
<sequence>MKYIHTFTIQFFFHFILIEGIFIMIYNILFRMDFFIFMLFRFGYHSVIKNSNK</sequence>
<keyword evidence="1" id="KW-0812">Transmembrane</keyword>
<keyword evidence="1" id="KW-0472">Membrane</keyword>
<protein>
    <submittedName>
        <fullName evidence="2">Uncharacterized protein</fullName>
    </submittedName>
</protein>
<feature type="transmembrane region" description="Helical" evidence="1">
    <location>
        <begin position="12"/>
        <end position="30"/>
    </location>
</feature>
<reference evidence="2 3" key="1">
    <citation type="submission" date="2015-09" db="EMBL/GenBank/DDBJ databases">
        <authorList>
            <consortium name="Pathogen Informatics"/>
        </authorList>
    </citation>
    <scope>NUCLEOTIDE SEQUENCE [LARGE SCALE GENOMIC DNA]</scope>
    <source>
        <strain evidence="2 3">2789STDY5834942</strain>
    </source>
</reference>
<proteinExistence type="predicted"/>
<evidence type="ECO:0000256" key="1">
    <source>
        <dbReference type="SAM" id="Phobius"/>
    </source>
</evidence>
<gene>
    <name evidence="2" type="ORF">ERS852554_03191</name>
</gene>